<accession>A0ABP0F8V4</accession>
<evidence type="ECO:0000259" key="3">
    <source>
        <dbReference type="Pfam" id="PF15743"/>
    </source>
</evidence>
<dbReference type="Proteomes" id="UP001642483">
    <property type="component" value="Unassembled WGS sequence"/>
</dbReference>
<evidence type="ECO:0000313" key="5">
    <source>
        <dbReference type="Proteomes" id="UP001642483"/>
    </source>
</evidence>
<feature type="region of interest" description="Disordered" evidence="2">
    <location>
        <begin position="187"/>
        <end position="357"/>
    </location>
</feature>
<reference evidence="4 5" key="1">
    <citation type="submission" date="2024-02" db="EMBL/GenBank/DDBJ databases">
        <authorList>
            <person name="Daric V."/>
            <person name="Darras S."/>
        </authorList>
    </citation>
    <scope>NUCLEOTIDE SEQUENCE [LARGE SCALE GENOMIC DNA]</scope>
</reference>
<feature type="compositionally biased region" description="Low complexity" evidence="2">
    <location>
        <begin position="929"/>
        <end position="939"/>
    </location>
</feature>
<dbReference type="PANTHER" id="PTHR14421">
    <property type="entry name" value="SPERMATOGENESIS-ASSOCIATED PROTEIN 1"/>
    <property type="match status" value="1"/>
</dbReference>
<gene>
    <name evidence="4" type="ORF">CVLEPA_LOCUS5634</name>
</gene>
<feature type="compositionally biased region" description="Basic and acidic residues" evidence="2">
    <location>
        <begin position="848"/>
        <end position="864"/>
    </location>
</feature>
<feature type="region of interest" description="Disordered" evidence="2">
    <location>
        <begin position="527"/>
        <end position="562"/>
    </location>
</feature>
<feature type="region of interest" description="Disordered" evidence="2">
    <location>
        <begin position="668"/>
        <end position="699"/>
    </location>
</feature>
<evidence type="ECO:0000256" key="1">
    <source>
        <dbReference type="SAM" id="Coils"/>
    </source>
</evidence>
<feature type="compositionally biased region" description="Polar residues" evidence="2">
    <location>
        <begin position="268"/>
        <end position="286"/>
    </location>
</feature>
<name>A0ABP0F8V4_CLALP</name>
<feature type="compositionally biased region" description="Basic and acidic residues" evidence="2">
    <location>
        <begin position="478"/>
        <end position="488"/>
    </location>
</feature>
<feature type="region of interest" description="Disordered" evidence="2">
    <location>
        <begin position="786"/>
        <end position="939"/>
    </location>
</feature>
<dbReference type="Pfam" id="PF15743">
    <property type="entry name" value="SPATA1_C"/>
    <property type="match status" value="1"/>
</dbReference>
<dbReference type="InterPro" id="IPR039062">
    <property type="entry name" value="SPAT1"/>
</dbReference>
<feature type="compositionally biased region" description="Polar residues" evidence="2">
    <location>
        <begin position="187"/>
        <end position="202"/>
    </location>
</feature>
<evidence type="ECO:0000256" key="2">
    <source>
        <dbReference type="SAM" id="MobiDB-lite"/>
    </source>
</evidence>
<feature type="compositionally biased region" description="Low complexity" evidence="2">
    <location>
        <begin position="341"/>
        <end position="350"/>
    </location>
</feature>
<evidence type="ECO:0000313" key="4">
    <source>
        <dbReference type="EMBL" id="CAK8676149.1"/>
    </source>
</evidence>
<feature type="compositionally biased region" description="Polar residues" evidence="2">
    <location>
        <begin position="215"/>
        <end position="229"/>
    </location>
</feature>
<organism evidence="4 5">
    <name type="scientific">Clavelina lepadiformis</name>
    <name type="common">Light-bulb sea squirt</name>
    <name type="synonym">Ascidia lepadiformis</name>
    <dbReference type="NCBI Taxonomy" id="159417"/>
    <lineage>
        <taxon>Eukaryota</taxon>
        <taxon>Metazoa</taxon>
        <taxon>Chordata</taxon>
        <taxon>Tunicata</taxon>
        <taxon>Ascidiacea</taxon>
        <taxon>Aplousobranchia</taxon>
        <taxon>Clavelinidae</taxon>
        <taxon>Clavelina</taxon>
    </lineage>
</organism>
<dbReference type="EMBL" id="CAWYQH010000024">
    <property type="protein sequence ID" value="CAK8676149.1"/>
    <property type="molecule type" value="Genomic_DNA"/>
</dbReference>
<feature type="compositionally biased region" description="Basic and acidic residues" evidence="2">
    <location>
        <begin position="412"/>
        <end position="421"/>
    </location>
</feature>
<feature type="domain" description="Spermatogenesis-associated protein 1 C-terminal" evidence="3">
    <location>
        <begin position="973"/>
        <end position="1127"/>
    </location>
</feature>
<feature type="compositionally biased region" description="Basic and acidic residues" evidence="2">
    <location>
        <begin position="328"/>
        <end position="337"/>
    </location>
</feature>
<feature type="compositionally biased region" description="Polar residues" evidence="2">
    <location>
        <begin position="812"/>
        <end position="834"/>
    </location>
</feature>
<feature type="compositionally biased region" description="Polar residues" evidence="2">
    <location>
        <begin position="869"/>
        <end position="897"/>
    </location>
</feature>
<feature type="coiled-coil region" evidence="1">
    <location>
        <begin position="1074"/>
        <end position="1101"/>
    </location>
</feature>
<protein>
    <recommendedName>
        <fullName evidence="3">Spermatogenesis-associated protein 1 C-terminal domain-containing protein</fullName>
    </recommendedName>
</protein>
<proteinExistence type="predicted"/>
<comment type="caution">
    <text evidence="4">The sequence shown here is derived from an EMBL/GenBank/DDBJ whole genome shotgun (WGS) entry which is preliminary data.</text>
</comment>
<dbReference type="InterPro" id="IPR031478">
    <property type="entry name" value="SPATA1_C"/>
</dbReference>
<dbReference type="PANTHER" id="PTHR14421:SF3">
    <property type="entry name" value="SPERMATOGENESIS-ASSOCIATED PROTEIN 1"/>
    <property type="match status" value="1"/>
</dbReference>
<feature type="region of interest" description="Disordered" evidence="2">
    <location>
        <begin position="380"/>
        <end position="498"/>
    </location>
</feature>
<keyword evidence="5" id="KW-1185">Reference proteome</keyword>
<keyword evidence="1" id="KW-0175">Coiled coil</keyword>
<sequence length="1151" mass="128580">MPSRNGMSDGGDSADLRPPSDNLVDLHISVVPMEHWVERLNYASHKIIGDTFSAGFIRVLPETSVVKLRYDIADQLGNDIFPKDYVFLKHVGRCLALVREKQERQLKVKNFLPPHSIMPEIFVLPGQPTMYSYSVLPPIKPRIQDLYNPHSDNESSIQSIHTGQEQIPSLKPYSNINSLRASQDSLQISQDMSSNQQTQTYPSLRPGREPVGASKSRQNGYSVAQTPQQKVDGKHRRHVSGKSNYDQETGLPKTPNNFSLAQRGKTVPGQTVDASPANFTQSSVPLSPNLEEVKPTQAKSVFREGLKKRRVRYNMPPRPESNVSSLEHQSRSQRESRTSVNENHNNSPNNDSGFVENEMSDADVYPKVTDGRLHSRELEHGLVQQKEPAVTQSLPTGDDTNRVRQSISKSNNDPHDSDYDNHSLPGSIDSWGNRVNHSRESFSSNKPSDNHPAVAELNKDVDLSESGNVSTETTEIGLHSDNERDLRRSSRKSIVMENISDPRAVEKIEENPHRVMSQDSSYQYDFYERSGPHVPAHSDEDEENESQPPPASPMSHGHGSRLSYRLSEQGYRVESAKIETTEPPQSYEEYQKELNSVIHYNLQRNATRSPNQVVSGLQFEENEDDQSEDSDGYESSNHDFQRELENLTARQAEMGAQQAFNELNDSDILHDEDSSRPHNTAPDDIISPSSDAETHQDVASTDILKVDAIPERDLTPCGGEVPEAVPVSGYADLREGPKDFPPAAAATAVIAFVAAGNVISQDDMDDQKQSAAVSAFQNLFKEDTVFESGQSRGAPDGMPTQRKLNTSDKFNDTQFTSGLVTNPTTAQGLNNDSDGVNEGKRAISPKQSAEKKVEVKPAKLDLKEINGPLTASPTKPTQENYSSTRASSRQIPSQNTEPVEKEDTLQPPPSQISSSQYHKPAEERMENLASASSSPTTTTPVVVTQGTAQITTIKSIGQNGKRLGRSDRAKLWEELQKIRTERRQTEKTRQDLVKQAKVATSKMNQKRSSVRDTWKKKFFEEKKKTLPLEDICRRLQAELDTSHQQLVSAMEATKANERKAAPILPPTINPPSFKNNKRILATRLQHDMDNLRRKIEDAKVKLTGEIKLRHQAEQDVKTMRQELLAKKIRAHVAFREISRGHHFPLNIKANA</sequence>
<feature type="compositionally biased region" description="Polar residues" evidence="2">
    <location>
        <begin position="465"/>
        <end position="474"/>
    </location>
</feature>